<feature type="region of interest" description="Disordered" evidence="1">
    <location>
        <begin position="234"/>
        <end position="274"/>
    </location>
</feature>
<reference evidence="3" key="1">
    <citation type="submission" date="2017-08" db="EMBL/GenBank/DDBJ databases">
        <authorList>
            <person name="Polle J.E."/>
            <person name="Barry K."/>
            <person name="Cushman J."/>
            <person name="Schmutz J."/>
            <person name="Tran D."/>
            <person name="Hathwaick L.T."/>
            <person name="Yim W.C."/>
            <person name="Jenkins J."/>
            <person name="Mckie-Krisberg Z.M."/>
            <person name="Prochnik S."/>
            <person name="Lindquist E."/>
            <person name="Dockter R.B."/>
            <person name="Adam C."/>
            <person name="Molina H."/>
            <person name="Bunkerborg J."/>
            <person name="Jin E."/>
            <person name="Buchheim M."/>
            <person name="Magnuson J."/>
        </authorList>
    </citation>
    <scope>NUCLEOTIDE SEQUENCE</scope>
    <source>
        <strain evidence="3">CCAP 19/18</strain>
    </source>
</reference>
<dbReference type="EMBL" id="MU069858">
    <property type="protein sequence ID" value="KAF5832661.1"/>
    <property type="molecule type" value="Genomic_DNA"/>
</dbReference>
<organism evidence="3 4">
    <name type="scientific">Dunaliella salina</name>
    <name type="common">Green alga</name>
    <name type="synonym">Protococcus salinus</name>
    <dbReference type="NCBI Taxonomy" id="3046"/>
    <lineage>
        <taxon>Eukaryota</taxon>
        <taxon>Viridiplantae</taxon>
        <taxon>Chlorophyta</taxon>
        <taxon>core chlorophytes</taxon>
        <taxon>Chlorophyceae</taxon>
        <taxon>CS clade</taxon>
        <taxon>Chlamydomonadales</taxon>
        <taxon>Dunaliellaceae</taxon>
        <taxon>Dunaliella</taxon>
    </lineage>
</organism>
<dbReference type="Proteomes" id="UP000815325">
    <property type="component" value="Unassembled WGS sequence"/>
</dbReference>
<sequence>MSLSSSALQNKGTPQHHGCTLVLRSSSSNRDRLRCHASVNDVRQPPPRTCTQAVLQAKGAMRAFREAKAAGFQGGGTPQPHPRYWLTVELPVPVKRSLVNPFAASAGSEAEDLILANDESDWPGGMQQRFRALRPQVDLLIEGYPNSKFLGLLEADEDGVGLWTCGADMTLCGQVTNPTFPTLVKLLDGGYGSRVLAPGHTIIAINPSWGSSREIGQIWERSLKKRAAEIMGEIPKDGSSFGRSQETTGAGSNVPSTAGAPGTSSSSSQPERPRQWDPLYHCRIVRTSRGGTGLLHRAWPGPWRVYEAPAGNASKIGELVLKSDVRPSAQQLVDVLSEAKREARKWF</sequence>
<feature type="compositionally biased region" description="Low complexity" evidence="1">
    <location>
        <begin position="255"/>
        <end position="268"/>
    </location>
</feature>
<comment type="caution">
    <text evidence="3">The sequence shown here is derived from an EMBL/GenBank/DDBJ whole genome shotgun (WGS) entry which is preliminary data.</text>
</comment>
<dbReference type="Pfam" id="PF09353">
    <property type="entry name" value="DUF1995"/>
    <property type="match status" value="1"/>
</dbReference>
<evidence type="ECO:0000256" key="1">
    <source>
        <dbReference type="SAM" id="MobiDB-lite"/>
    </source>
</evidence>
<feature type="domain" description="DUF1995" evidence="2">
    <location>
        <begin position="47"/>
        <end position="332"/>
    </location>
</feature>
<gene>
    <name evidence="3" type="ORF">DUNSADRAFT_11406</name>
</gene>
<feature type="compositionally biased region" description="Polar residues" evidence="1">
    <location>
        <begin position="1"/>
        <end position="13"/>
    </location>
</feature>
<name>A0ABQ7GDH5_DUNSA</name>
<evidence type="ECO:0000259" key="2">
    <source>
        <dbReference type="Pfam" id="PF09353"/>
    </source>
</evidence>
<keyword evidence="4" id="KW-1185">Reference proteome</keyword>
<feature type="region of interest" description="Disordered" evidence="1">
    <location>
        <begin position="1"/>
        <end position="23"/>
    </location>
</feature>
<dbReference type="InterPro" id="IPR018962">
    <property type="entry name" value="DUF1995"/>
</dbReference>
<feature type="compositionally biased region" description="Polar residues" evidence="1">
    <location>
        <begin position="241"/>
        <end position="254"/>
    </location>
</feature>
<protein>
    <recommendedName>
        <fullName evidence="2">DUF1995 domain-containing protein</fullName>
    </recommendedName>
</protein>
<proteinExistence type="predicted"/>
<evidence type="ECO:0000313" key="4">
    <source>
        <dbReference type="Proteomes" id="UP000815325"/>
    </source>
</evidence>
<evidence type="ECO:0000313" key="3">
    <source>
        <dbReference type="EMBL" id="KAF5832661.1"/>
    </source>
</evidence>
<accession>A0ABQ7GDH5</accession>